<keyword evidence="1" id="KW-1133">Transmembrane helix</keyword>
<feature type="transmembrane region" description="Helical" evidence="1">
    <location>
        <begin position="59"/>
        <end position="79"/>
    </location>
</feature>
<organism evidence="2 3">
    <name type="scientific">Adhaeribacter pallidiroseus</name>
    <dbReference type="NCBI Taxonomy" id="2072847"/>
    <lineage>
        <taxon>Bacteria</taxon>
        <taxon>Pseudomonadati</taxon>
        <taxon>Bacteroidota</taxon>
        <taxon>Cytophagia</taxon>
        <taxon>Cytophagales</taxon>
        <taxon>Hymenobacteraceae</taxon>
        <taxon>Adhaeribacter</taxon>
    </lineage>
</organism>
<keyword evidence="1" id="KW-0812">Transmembrane</keyword>
<feature type="transmembrane region" description="Helical" evidence="1">
    <location>
        <begin position="86"/>
        <end position="107"/>
    </location>
</feature>
<evidence type="ECO:0000256" key="1">
    <source>
        <dbReference type="SAM" id="Phobius"/>
    </source>
</evidence>
<keyword evidence="1" id="KW-0472">Membrane</keyword>
<gene>
    <name evidence="2" type="ORF">AHMF7616_03443</name>
</gene>
<dbReference type="EMBL" id="QASA01000001">
    <property type="protein sequence ID" value="RDC64823.1"/>
    <property type="molecule type" value="Genomic_DNA"/>
</dbReference>
<evidence type="ECO:0000313" key="3">
    <source>
        <dbReference type="Proteomes" id="UP000253919"/>
    </source>
</evidence>
<evidence type="ECO:0000313" key="2">
    <source>
        <dbReference type="EMBL" id="RDC64823.1"/>
    </source>
</evidence>
<keyword evidence="3" id="KW-1185">Reference proteome</keyword>
<feature type="transmembrane region" description="Helical" evidence="1">
    <location>
        <begin position="133"/>
        <end position="158"/>
    </location>
</feature>
<sequence>MNVLFHLTVGIGIATILTDTKKTSPEAKLTDTLKIEISAFIVGIISHGALDYIPHCYPINSRVDVILGLAFIIVLTLLANNKYKGIIGLTLIGCIFPDLVDLSPAIINKNLGFNLPILDKVFPWHWHVYSGSIYNYSCGVSTINHLLVIVAVGIVCWYRRADFSNLFLN</sequence>
<dbReference type="Proteomes" id="UP000253919">
    <property type="component" value="Unassembled WGS sequence"/>
</dbReference>
<comment type="caution">
    <text evidence="2">The sequence shown here is derived from an EMBL/GenBank/DDBJ whole genome shotgun (WGS) entry which is preliminary data.</text>
</comment>
<proteinExistence type="predicted"/>
<protein>
    <submittedName>
        <fullName evidence="2">Uncharacterized protein</fullName>
    </submittedName>
</protein>
<reference evidence="2 3" key="1">
    <citation type="submission" date="2018-04" db="EMBL/GenBank/DDBJ databases">
        <title>Adhaeribacter sp. HMF7616 genome sequencing and assembly.</title>
        <authorList>
            <person name="Kang H."/>
            <person name="Kang J."/>
            <person name="Cha I."/>
            <person name="Kim H."/>
            <person name="Joh K."/>
        </authorList>
    </citation>
    <scope>NUCLEOTIDE SEQUENCE [LARGE SCALE GENOMIC DNA]</scope>
    <source>
        <strain evidence="2 3">HMF7616</strain>
    </source>
</reference>
<name>A0A369QIS2_9BACT</name>
<dbReference type="AlphaFoldDB" id="A0A369QIS2"/>
<accession>A0A369QIS2</accession>